<keyword evidence="2" id="KW-0238">DNA-binding</keyword>
<dbReference type="Proteomes" id="UP001597353">
    <property type="component" value="Unassembled WGS sequence"/>
</dbReference>
<dbReference type="CDD" id="cd06529">
    <property type="entry name" value="S24_LexA-like"/>
    <property type="match status" value="1"/>
</dbReference>
<feature type="domain" description="Peptidase S24/S26A/S26B/S26C" evidence="4">
    <location>
        <begin position="177"/>
        <end position="304"/>
    </location>
</feature>
<keyword evidence="3" id="KW-0804">Transcription</keyword>
<evidence type="ECO:0000256" key="3">
    <source>
        <dbReference type="ARBA" id="ARBA00023163"/>
    </source>
</evidence>
<dbReference type="InterPro" id="IPR015927">
    <property type="entry name" value="Peptidase_S24_S26A/B/C"/>
</dbReference>
<evidence type="ECO:0000259" key="4">
    <source>
        <dbReference type="Pfam" id="PF00717"/>
    </source>
</evidence>
<dbReference type="RefSeq" id="WP_390265207.1">
    <property type="nucleotide sequence ID" value="NZ_JBHUGH010000034.1"/>
</dbReference>
<gene>
    <name evidence="5" type="ORF">ACFSGJ_18260</name>
</gene>
<organism evidence="5 6">
    <name type="scientific">Halodurantibacterium flavum</name>
    <dbReference type="NCBI Taxonomy" id="1382802"/>
    <lineage>
        <taxon>Bacteria</taxon>
        <taxon>Pseudomonadati</taxon>
        <taxon>Pseudomonadota</taxon>
        <taxon>Alphaproteobacteria</taxon>
        <taxon>Rhodobacterales</taxon>
        <taxon>Paracoccaceae</taxon>
        <taxon>Halodurantibacterium</taxon>
    </lineage>
</organism>
<evidence type="ECO:0000313" key="6">
    <source>
        <dbReference type="Proteomes" id="UP001597353"/>
    </source>
</evidence>
<reference evidence="6" key="1">
    <citation type="journal article" date="2019" name="Int. J. Syst. Evol. Microbiol.">
        <title>The Global Catalogue of Microorganisms (GCM) 10K type strain sequencing project: providing services to taxonomists for standard genome sequencing and annotation.</title>
        <authorList>
            <consortium name="The Broad Institute Genomics Platform"/>
            <consortium name="The Broad Institute Genome Sequencing Center for Infectious Disease"/>
            <person name="Wu L."/>
            <person name="Ma J."/>
        </authorList>
    </citation>
    <scope>NUCLEOTIDE SEQUENCE [LARGE SCALE GENOMIC DNA]</scope>
    <source>
        <strain evidence="6">CGMCC 4.7242</strain>
    </source>
</reference>
<dbReference type="InterPro" id="IPR010982">
    <property type="entry name" value="Lambda_DNA-bd_dom_sf"/>
</dbReference>
<dbReference type="Pfam" id="PF00717">
    <property type="entry name" value="Peptidase_S24"/>
    <property type="match status" value="1"/>
</dbReference>
<accession>A0ABW4SAW5</accession>
<dbReference type="EMBL" id="JBHUGH010000034">
    <property type="protein sequence ID" value="MFD1914150.1"/>
    <property type="molecule type" value="Genomic_DNA"/>
</dbReference>
<comment type="caution">
    <text evidence="5">The sequence shown here is derived from an EMBL/GenBank/DDBJ whole genome shotgun (WGS) entry which is preliminary data.</text>
</comment>
<proteinExistence type="predicted"/>
<keyword evidence="1" id="KW-0805">Transcription regulation</keyword>
<evidence type="ECO:0000313" key="5">
    <source>
        <dbReference type="EMBL" id="MFD1914150.1"/>
    </source>
</evidence>
<evidence type="ECO:0000256" key="1">
    <source>
        <dbReference type="ARBA" id="ARBA00023015"/>
    </source>
</evidence>
<keyword evidence="6" id="KW-1185">Reference proteome</keyword>
<dbReference type="SUPFAM" id="SSF47413">
    <property type="entry name" value="lambda repressor-like DNA-binding domains"/>
    <property type="match status" value="1"/>
</dbReference>
<sequence length="313" mass="34764">MNDAVTAPDRQADTARCQISDIRPLAGRPQADRVDRPVPVPRKSVRQGCDRRDIIIGFHATIYGWQMCHMSSGGLRCCAFVGTSANMDKDQLLEIIKAQLKTKGLSAVEASERAVGNRYLISNMGRERYGLPTMENLVALCDVLGLEFYVGPPRQVEQDSLSPAVNEEYAEIPLHEAWLAAGAGADNSSEEVVEHLAFRRDWLRKLGISPNKARLARVIGDSMEPTICAGDLILIDTAKNVPPMRARPYNDRRPAPIYAIVDDGDARVKRIERAGSDELLLISENKLHPTEKKQMSEVTVIGRVAWWGHTNRE</sequence>
<dbReference type="PANTHER" id="PTHR40661:SF3">
    <property type="entry name" value="FELS-1 PROPHAGE TRANSCRIPTIONAL REGULATOR"/>
    <property type="match status" value="1"/>
</dbReference>
<dbReference type="PANTHER" id="PTHR40661">
    <property type="match status" value="1"/>
</dbReference>
<dbReference type="InterPro" id="IPR036286">
    <property type="entry name" value="LexA/Signal_pep-like_sf"/>
</dbReference>
<protein>
    <submittedName>
        <fullName evidence="5">Helix-turn-helix transcriptional regulator</fullName>
    </submittedName>
</protein>
<evidence type="ECO:0000256" key="2">
    <source>
        <dbReference type="ARBA" id="ARBA00023125"/>
    </source>
</evidence>
<dbReference type="Gene3D" id="2.10.109.10">
    <property type="entry name" value="Umud Fragment, subunit A"/>
    <property type="match status" value="1"/>
</dbReference>
<name>A0ABW4SAW5_9RHOB</name>
<dbReference type="SUPFAM" id="SSF51306">
    <property type="entry name" value="LexA/Signal peptidase"/>
    <property type="match status" value="1"/>
</dbReference>
<dbReference type="InterPro" id="IPR039418">
    <property type="entry name" value="LexA-like"/>
</dbReference>